<dbReference type="AlphaFoldDB" id="A0A5C5X336"/>
<dbReference type="EMBL" id="SIHI01000001">
    <property type="protein sequence ID" value="TWT57039.1"/>
    <property type="molecule type" value="Genomic_DNA"/>
</dbReference>
<gene>
    <name evidence="1" type="ORF">KOR42_03970</name>
</gene>
<proteinExistence type="predicted"/>
<dbReference type="Proteomes" id="UP000317243">
    <property type="component" value="Unassembled WGS sequence"/>
</dbReference>
<keyword evidence="2" id="KW-1185">Reference proteome</keyword>
<evidence type="ECO:0000313" key="2">
    <source>
        <dbReference type="Proteomes" id="UP000317243"/>
    </source>
</evidence>
<sequence>METANHYLVIVQSLPKDRLPLHEILVENLKMHPTDALKKIHDLPGIVAVDLEQGTALKIARDFLSAGCRVTVASDDTLPDLEHSPKLHHVRCNPDGFELVGLDGSRFAVLPWSSFAFLSVGMVPFSYGENPADRFMTTSSPGPASTPKRTSSLPKARELWIATHNPDRCFRIEEQEMNYEYLGERKSSSATTNFELLVRDIVKFAPHIALSSSARAYLNHLSILEYSFDSVEEYRRWVRAQIAIVRDLMEHRKPKTEPTESVDDHERS</sequence>
<organism evidence="1 2">
    <name type="scientific">Thalassoglobus neptunius</name>
    <dbReference type="NCBI Taxonomy" id="1938619"/>
    <lineage>
        <taxon>Bacteria</taxon>
        <taxon>Pseudomonadati</taxon>
        <taxon>Planctomycetota</taxon>
        <taxon>Planctomycetia</taxon>
        <taxon>Planctomycetales</taxon>
        <taxon>Planctomycetaceae</taxon>
        <taxon>Thalassoglobus</taxon>
    </lineage>
</organism>
<reference evidence="1 2" key="1">
    <citation type="submission" date="2019-02" db="EMBL/GenBank/DDBJ databases">
        <title>Deep-cultivation of Planctomycetes and their phenomic and genomic characterization uncovers novel biology.</title>
        <authorList>
            <person name="Wiegand S."/>
            <person name="Jogler M."/>
            <person name="Boedeker C."/>
            <person name="Pinto D."/>
            <person name="Vollmers J."/>
            <person name="Rivas-Marin E."/>
            <person name="Kohn T."/>
            <person name="Peeters S.H."/>
            <person name="Heuer A."/>
            <person name="Rast P."/>
            <person name="Oberbeckmann S."/>
            <person name="Bunk B."/>
            <person name="Jeske O."/>
            <person name="Meyerdierks A."/>
            <person name="Storesund J.E."/>
            <person name="Kallscheuer N."/>
            <person name="Luecker S."/>
            <person name="Lage O.M."/>
            <person name="Pohl T."/>
            <person name="Merkel B.J."/>
            <person name="Hornburger P."/>
            <person name="Mueller R.-W."/>
            <person name="Bruemmer F."/>
            <person name="Labrenz M."/>
            <person name="Spormann A.M."/>
            <person name="Op Den Camp H."/>
            <person name="Overmann J."/>
            <person name="Amann R."/>
            <person name="Jetten M.S.M."/>
            <person name="Mascher T."/>
            <person name="Medema M.H."/>
            <person name="Devos D.P."/>
            <person name="Kaster A.-K."/>
            <person name="Ovreas L."/>
            <person name="Rohde M."/>
            <person name="Galperin M.Y."/>
            <person name="Jogler C."/>
        </authorList>
    </citation>
    <scope>NUCLEOTIDE SEQUENCE [LARGE SCALE GENOMIC DNA]</scope>
    <source>
        <strain evidence="1 2">KOR42</strain>
    </source>
</reference>
<accession>A0A5C5X336</accession>
<protein>
    <submittedName>
        <fullName evidence="1">Uncharacterized protein</fullName>
    </submittedName>
</protein>
<name>A0A5C5X336_9PLAN</name>
<comment type="caution">
    <text evidence="1">The sequence shown here is derived from an EMBL/GenBank/DDBJ whole genome shotgun (WGS) entry which is preliminary data.</text>
</comment>
<dbReference type="RefSeq" id="WP_146506927.1">
    <property type="nucleotide sequence ID" value="NZ_SIHI01000001.1"/>
</dbReference>
<evidence type="ECO:0000313" key="1">
    <source>
        <dbReference type="EMBL" id="TWT57039.1"/>
    </source>
</evidence>
<dbReference type="OrthoDB" id="259942at2"/>